<dbReference type="InterPro" id="IPR000847">
    <property type="entry name" value="LysR_HTH_N"/>
</dbReference>
<keyword evidence="3" id="KW-0238">DNA-binding</keyword>
<reference evidence="6 7" key="2">
    <citation type="submission" date="2020-02" db="EMBL/GenBank/DDBJ databases">
        <title>The new genus of Enterobacteriales.</title>
        <authorList>
            <person name="Kim I.S."/>
        </authorList>
    </citation>
    <scope>NUCLEOTIDE SEQUENCE [LARGE SCALE GENOMIC DNA]</scope>
    <source>
        <strain evidence="6 7">SAP-6</strain>
    </source>
</reference>
<gene>
    <name evidence="6" type="ORF">GRH90_05335</name>
</gene>
<dbReference type="Pfam" id="PF00126">
    <property type="entry name" value="HTH_1"/>
    <property type="match status" value="1"/>
</dbReference>
<evidence type="ECO:0000313" key="7">
    <source>
        <dbReference type="Proteomes" id="UP000461443"/>
    </source>
</evidence>
<dbReference type="PANTHER" id="PTHR30537:SF5">
    <property type="entry name" value="HTH-TYPE TRANSCRIPTIONAL ACTIVATOR TTDR-RELATED"/>
    <property type="match status" value="1"/>
</dbReference>
<keyword evidence="4" id="KW-0804">Transcription</keyword>
<accession>A0A845SHM8</accession>
<keyword evidence="7" id="KW-1185">Reference proteome</keyword>
<dbReference type="Gene3D" id="3.40.190.290">
    <property type="match status" value="1"/>
</dbReference>
<dbReference type="SUPFAM" id="SSF46785">
    <property type="entry name" value="Winged helix' DNA-binding domain"/>
    <property type="match status" value="1"/>
</dbReference>
<dbReference type="GO" id="GO:0006351">
    <property type="term" value="P:DNA-templated transcription"/>
    <property type="evidence" value="ECO:0007669"/>
    <property type="project" value="TreeGrafter"/>
</dbReference>
<dbReference type="InterPro" id="IPR036388">
    <property type="entry name" value="WH-like_DNA-bd_sf"/>
</dbReference>
<dbReference type="FunFam" id="3.40.190.290:FF:000001">
    <property type="entry name" value="Transcriptional regulator, LysR family"/>
    <property type="match status" value="1"/>
</dbReference>
<dbReference type="InterPro" id="IPR005119">
    <property type="entry name" value="LysR_subst-bd"/>
</dbReference>
<evidence type="ECO:0000259" key="5">
    <source>
        <dbReference type="PROSITE" id="PS50931"/>
    </source>
</evidence>
<dbReference type="InterPro" id="IPR036390">
    <property type="entry name" value="WH_DNA-bd_sf"/>
</dbReference>
<dbReference type="GO" id="GO:0003700">
    <property type="term" value="F:DNA-binding transcription factor activity"/>
    <property type="evidence" value="ECO:0007669"/>
    <property type="project" value="InterPro"/>
</dbReference>
<comment type="similarity">
    <text evidence="1">Belongs to the LysR transcriptional regulatory family.</text>
</comment>
<dbReference type="PANTHER" id="PTHR30537">
    <property type="entry name" value="HTH-TYPE TRANSCRIPTIONAL REGULATOR"/>
    <property type="match status" value="1"/>
</dbReference>
<dbReference type="Proteomes" id="UP000461443">
    <property type="component" value="Unassembled WGS sequence"/>
</dbReference>
<dbReference type="CDD" id="cd08422">
    <property type="entry name" value="PBP2_CrgA_like"/>
    <property type="match status" value="1"/>
</dbReference>
<dbReference type="RefSeq" id="WP_162364868.1">
    <property type="nucleotide sequence ID" value="NZ_WUBS01000003.1"/>
</dbReference>
<dbReference type="SUPFAM" id="SSF53850">
    <property type="entry name" value="Periplasmic binding protein-like II"/>
    <property type="match status" value="1"/>
</dbReference>
<evidence type="ECO:0000256" key="1">
    <source>
        <dbReference type="ARBA" id="ARBA00009437"/>
    </source>
</evidence>
<feature type="domain" description="HTH lysR-type" evidence="5">
    <location>
        <begin position="3"/>
        <end position="60"/>
    </location>
</feature>
<proteinExistence type="inferred from homology"/>
<reference evidence="6 7" key="1">
    <citation type="submission" date="2019-12" db="EMBL/GenBank/DDBJ databases">
        <authorList>
            <person name="Lee S.D."/>
        </authorList>
    </citation>
    <scope>NUCLEOTIDE SEQUENCE [LARGE SCALE GENOMIC DNA]</scope>
    <source>
        <strain evidence="6 7">SAP-6</strain>
    </source>
</reference>
<dbReference type="Gene3D" id="1.10.10.10">
    <property type="entry name" value="Winged helix-like DNA-binding domain superfamily/Winged helix DNA-binding domain"/>
    <property type="match status" value="1"/>
</dbReference>
<evidence type="ECO:0000313" key="6">
    <source>
        <dbReference type="EMBL" id="NDL62178.1"/>
    </source>
</evidence>
<dbReference type="GO" id="GO:0043565">
    <property type="term" value="F:sequence-specific DNA binding"/>
    <property type="evidence" value="ECO:0007669"/>
    <property type="project" value="TreeGrafter"/>
</dbReference>
<evidence type="ECO:0000256" key="2">
    <source>
        <dbReference type="ARBA" id="ARBA00023015"/>
    </source>
</evidence>
<protein>
    <submittedName>
        <fullName evidence="6">LysR family transcriptional regulator</fullName>
    </submittedName>
</protein>
<sequence length="307" mass="33257">MLDRITGMQVFSRAARMGSISGAARLLGLSPGMATKHLDALEGRLGVRLFQRSTRRLSLTEAGQQYLQALNRLLPELEEVENMLASQRIEAGGMLRLNAPLSFGARYIAPLIPAFSLRHPGVTVELGLNDRVVDLIDEGWDLTIRVGALKDSRLVSRRLTDCSMVVCASPAYWRRYGRPVRITDLSGHNCLGSMISNIAQADAWVFGSKREKKIAITGTLRANNGDALLAAATAGLGVIYEPEFIVADALARGDLEAVALDTETAGLGGIHLVYATRYAFPAKIRVMIDFLVAAFQPRPPWATPASG</sequence>
<dbReference type="EMBL" id="WUBS01000003">
    <property type="protein sequence ID" value="NDL62178.1"/>
    <property type="molecule type" value="Genomic_DNA"/>
</dbReference>
<keyword evidence="2" id="KW-0805">Transcription regulation</keyword>
<dbReference type="FunFam" id="1.10.10.10:FF:000001">
    <property type="entry name" value="LysR family transcriptional regulator"/>
    <property type="match status" value="1"/>
</dbReference>
<dbReference type="Pfam" id="PF03466">
    <property type="entry name" value="LysR_substrate"/>
    <property type="match status" value="1"/>
</dbReference>
<name>A0A845SHM8_9GAMM</name>
<evidence type="ECO:0000256" key="3">
    <source>
        <dbReference type="ARBA" id="ARBA00023125"/>
    </source>
</evidence>
<organism evidence="6 7">
    <name type="scientific">Acerihabitans arboris</name>
    <dbReference type="NCBI Taxonomy" id="2691583"/>
    <lineage>
        <taxon>Bacteria</taxon>
        <taxon>Pseudomonadati</taxon>
        <taxon>Pseudomonadota</taxon>
        <taxon>Gammaproteobacteria</taxon>
        <taxon>Enterobacterales</taxon>
        <taxon>Pectobacteriaceae</taxon>
        <taxon>Acerihabitans</taxon>
    </lineage>
</organism>
<evidence type="ECO:0000256" key="4">
    <source>
        <dbReference type="ARBA" id="ARBA00023163"/>
    </source>
</evidence>
<comment type="caution">
    <text evidence="6">The sequence shown here is derived from an EMBL/GenBank/DDBJ whole genome shotgun (WGS) entry which is preliminary data.</text>
</comment>
<dbReference type="InterPro" id="IPR058163">
    <property type="entry name" value="LysR-type_TF_proteobact-type"/>
</dbReference>
<dbReference type="AlphaFoldDB" id="A0A845SHM8"/>
<dbReference type="PROSITE" id="PS50931">
    <property type="entry name" value="HTH_LYSR"/>
    <property type="match status" value="1"/>
</dbReference>